<keyword evidence="1" id="KW-0812">Transmembrane</keyword>
<keyword evidence="3" id="KW-1185">Reference proteome</keyword>
<protein>
    <submittedName>
        <fullName evidence="2">Phosphatase PAP2 family protein</fullName>
    </submittedName>
</protein>
<reference evidence="2 3" key="1">
    <citation type="submission" date="2022-03" db="EMBL/GenBank/DDBJ databases">
        <title>Chryseobacterium sp. isolated from particulate matters in swine house.</title>
        <authorList>
            <person name="Won M."/>
            <person name="Kim S.-J."/>
            <person name="Kwon S.-W."/>
        </authorList>
    </citation>
    <scope>NUCLEOTIDE SEQUENCE [LARGE SCALE GENOMIC DNA]</scope>
    <source>
        <strain evidence="2 3">SC2-2</strain>
    </source>
</reference>
<keyword evidence="1" id="KW-0472">Membrane</keyword>
<gene>
    <name evidence="2" type="ORF">MTP09_08375</name>
</gene>
<feature type="transmembrane region" description="Helical" evidence="1">
    <location>
        <begin position="12"/>
        <end position="35"/>
    </location>
</feature>
<evidence type="ECO:0000313" key="3">
    <source>
        <dbReference type="Proteomes" id="UP000831460"/>
    </source>
</evidence>
<evidence type="ECO:0000313" key="2">
    <source>
        <dbReference type="EMBL" id="UOE39942.1"/>
    </source>
</evidence>
<feature type="transmembrane region" description="Helical" evidence="1">
    <location>
        <begin position="135"/>
        <end position="165"/>
    </location>
</feature>
<dbReference type="RefSeq" id="WP_243547874.1">
    <property type="nucleotide sequence ID" value="NZ_CP094532.1"/>
</dbReference>
<dbReference type="EMBL" id="CP094532">
    <property type="protein sequence ID" value="UOE39942.1"/>
    <property type="molecule type" value="Genomic_DNA"/>
</dbReference>
<accession>A0ABY4BL86</accession>
<dbReference type="CDD" id="cd01610">
    <property type="entry name" value="PAP2_like"/>
    <property type="match status" value="1"/>
</dbReference>
<dbReference type="Proteomes" id="UP000831460">
    <property type="component" value="Chromosome"/>
</dbReference>
<name>A0ABY4BL86_9FLAO</name>
<organism evidence="2 3">
    <name type="scientific">Chryseobacterium suipulveris</name>
    <dbReference type="NCBI Taxonomy" id="2929800"/>
    <lineage>
        <taxon>Bacteria</taxon>
        <taxon>Pseudomonadati</taxon>
        <taxon>Bacteroidota</taxon>
        <taxon>Flavobacteriia</taxon>
        <taxon>Flavobacteriales</taxon>
        <taxon>Weeksellaceae</taxon>
        <taxon>Chryseobacterium group</taxon>
        <taxon>Chryseobacterium</taxon>
    </lineage>
</organism>
<feature type="transmembrane region" description="Helical" evidence="1">
    <location>
        <begin position="177"/>
        <end position="194"/>
    </location>
</feature>
<dbReference type="SUPFAM" id="SSF48317">
    <property type="entry name" value="Acid phosphatase/Vanadium-dependent haloperoxidase"/>
    <property type="match status" value="1"/>
</dbReference>
<proteinExistence type="predicted"/>
<dbReference type="Gene3D" id="1.20.144.10">
    <property type="entry name" value="Phosphatidic acid phosphatase type 2/haloperoxidase"/>
    <property type="match status" value="1"/>
</dbReference>
<feature type="transmembrane region" description="Helical" evidence="1">
    <location>
        <begin position="110"/>
        <end position="128"/>
    </location>
</feature>
<keyword evidence="1" id="KW-1133">Transmembrane helix</keyword>
<dbReference type="InterPro" id="IPR036938">
    <property type="entry name" value="PAP2/HPO_sf"/>
</dbReference>
<evidence type="ECO:0000256" key="1">
    <source>
        <dbReference type="SAM" id="Phobius"/>
    </source>
</evidence>
<feature type="transmembrane region" description="Helical" evidence="1">
    <location>
        <begin position="47"/>
        <end position="64"/>
    </location>
</feature>
<sequence>MRLDENPQIIALSIFISNFFNPLTSLVLYLVYYSSQKLSYSEAMQKFLPITLILIIPISFWIIWNVKRGRYSNLDVSNRNQRKSLYFFIAAAVVCYLVFEYVKYGTVDLVMVFLMVLLLMMQISNYFIKSSMHTAFNVFVAALFFSQNVTMGIIWSIIAVLVGVTRVILKRHTVKEVISGTVIALFVSFIYLYANIQFQR</sequence>
<feature type="transmembrane region" description="Helical" evidence="1">
    <location>
        <begin position="85"/>
        <end position="104"/>
    </location>
</feature>